<evidence type="ECO:0000313" key="1">
    <source>
        <dbReference type="EMBL" id="AWI26825.1"/>
    </source>
</evidence>
<dbReference type="Proteomes" id="UP000244937">
    <property type="component" value="Chromosome"/>
</dbReference>
<dbReference type="AlphaFoldDB" id="A0A2S1SKA9"/>
<dbReference type="EMBL" id="CP029187">
    <property type="protein sequence ID" value="AWI26825.1"/>
    <property type="molecule type" value="Genomic_DNA"/>
</dbReference>
<organism evidence="1 2">
    <name type="scientific">Flavobacterium pallidum</name>
    <dbReference type="NCBI Taxonomy" id="2172098"/>
    <lineage>
        <taxon>Bacteria</taxon>
        <taxon>Pseudomonadati</taxon>
        <taxon>Bacteroidota</taxon>
        <taxon>Flavobacteriia</taxon>
        <taxon>Flavobacteriales</taxon>
        <taxon>Flavobacteriaceae</taxon>
        <taxon>Flavobacterium</taxon>
    </lineage>
</organism>
<name>A0A2S1SKA9_9FLAO</name>
<keyword evidence="2" id="KW-1185">Reference proteome</keyword>
<evidence type="ECO:0000313" key="2">
    <source>
        <dbReference type="Proteomes" id="UP000244937"/>
    </source>
</evidence>
<protein>
    <submittedName>
        <fullName evidence="1">Uncharacterized protein</fullName>
    </submittedName>
</protein>
<gene>
    <name evidence="1" type="ORF">HYN49_13470</name>
</gene>
<accession>A0A2S1SKA9</accession>
<sequence>MTYNWNDIKWIFEPDGALRDIYVTNINVDDWKNLIDFLNNEFVIRFGITQHNFQLNKIDKNYALQYLTSRTDQMESKTISIILDGYSN</sequence>
<proteinExistence type="predicted"/>
<dbReference type="KEGG" id="fpal:HYN49_13470"/>
<reference evidence="1 2" key="1">
    <citation type="submission" date="2018-05" db="EMBL/GenBank/DDBJ databases">
        <title>Genome sequencing of Flavobacterium sp. HYN0049.</title>
        <authorList>
            <person name="Yi H."/>
            <person name="Baek C."/>
        </authorList>
    </citation>
    <scope>NUCLEOTIDE SEQUENCE [LARGE SCALE GENOMIC DNA]</scope>
    <source>
        <strain evidence="1 2">HYN0049</strain>
    </source>
</reference>